<evidence type="ECO:0000256" key="4">
    <source>
        <dbReference type="ARBA" id="ARBA00022801"/>
    </source>
</evidence>
<dbReference type="Proteomes" id="UP000276215">
    <property type="component" value="Unassembled WGS sequence"/>
</dbReference>
<dbReference type="InterPro" id="IPR027520">
    <property type="entry name" value="Slx1"/>
</dbReference>
<dbReference type="OrthoDB" id="24645at2759"/>
<proteinExistence type="inferred from homology"/>
<dbReference type="GO" id="GO:0008821">
    <property type="term" value="F:crossover junction DNA endonuclease activity"/>
    <property type="evidence" value="ECO:0007669"/>
    <property type="project" value="TreeGrafter"/>
</dbReference>
<name>A0A3N4JZ56_9PEZI</name>
<keyword evidence="2 8" id="KW-0255">Endonuclease</keyword>
<accession>A0A3N4JZ56</accession>
<keyword evidence="14" id="KW-1185">Reference proteome</keyword>
<evidence type="ECO:0000259" key="11">
    <source>
        <dbReference type="PROSITE" id="PS50089"/>
    </source>
</evidence>
<dbReference type="InterPro" id="IPR013083">
    <property type="entry name" value="Znf_RING/FYVE/PHD"/>
</dbReference>
<reference evidence="13 14" key="1">
    <citation type="journal article" date="2018" name="Nat. Ecol. Evol.">
        <title>Pezizomycetes genomes reveal the molecular basis of ectomycorrhizal truffle lifestyle.</title>
        <authorList>
            <person name="Murat C."/>
            <person name="Payen T."/>
            <person name="Noel B."/>
            <person name="Kuo A."/>
            <person name="Morin E."/>
            <person name="Chen J."/>
            <person name="Kohler A."/>
            <person name="Krizsan K."/>
            <person name="Balestrini R."/>
            <person name="Da Silva C."/>
            <person name="Montanini B."/>
            <person name="Hainaut M."/>
            <person name="Levati E."/>
            <person name="Barry K.W."/>
            <person name="Belfiori B."/>
            <person name="Cichocki N."/>
            <person name="Clum A."/>
            <person name="Dockter R.B."/>
            <person name="Fauchery L."/>
            <person name="Guy J."/>
            <person name="Iotti M."/>
            <person name="Le Tacon F."/>
            <person name="Lindquist E.A."/>
            <person name="Lipzen A."/>
            <person name="Malagnac F."/>
            <person name="Mello A."/>
            <person name="Molinier V."/>
            <person name="Miyauchi S."/>
            <person name="Poulain J."/>
            <person name="Riccioni C."/>
            <person name="Rubini A."/>
            <person name="Sitrit Y."/>
            <person name="Splivallo R."/>
            <person name="Traeger S."/>
            <person name="Wang M."/>
            <person name="Zifcakova L."/>
            <person name="Wipf D."/>
            <person name="Zambonelli A."/>
            <person name="Paolocci F."/>
            <person name="Nowrousian M."/>
            <person name="Ottonello S."/>
            <person name="Baldrian P."/>
            <person name="Spatafora J.W."/>
            <person name="Henrissat B."/>
            <person name="Nagy L.G."/>
            <person name="Aury J.M."/>
            <person name="Wincker P."/>
            <person name="Grigoriev I.V."/>
            <person name="Bonfante P."/>
            <person name="Martin F.M."/>
        </authorList>
    </citation>
    <scope>NUCLEOTIDE SEQUENCE [LARGE SCALE GENOMIC DNA]</scope>
    <source>
        <strain evidence="13 14">120613-1</strain>
    </source>
</reference>
<keyword evidence="9" id="KW-0479">Metal-binding</keyword>
<keyword evidence="7 8" id="KW-0539">Nucleus</keyword>
<feature type="compositionally biased region" description="Low complexity" evidence="10">
    <location>
        <begin position="363"/>
        <end position="380"/>
    </location>
</feature>
<dbReference type="GO" id="GO:0017108">
    <property type="term" value="F:5'-flap endonuclease activity"/>
    <property type="evidence" value="ECO:0007669"/>
    <property type="project" value="InterPro"/>
</dbReference>
<keyword evidence="3 8" id="KW-0227">DNA damage</keyword>
<keyword evidence="4 8" id="KW-0378">Hydrolase</keyword>
<feature type="compositionally biased region" description="Basic residues" evidence="10">
    <location>
        <begin position="188"/>
        <end position="198"/>
    </location>
</feature>
<evidence type="ECO:0000256" key="3">
    <source>
        <dbReference type="ARBA" id="ARBA00022763"/>
    </source>
</evidence>
<dbReference type="InterPro" id="IPR001841">
    <property type="entry name" value="Znf_RING"/>
</dbReference>
<dbReference type="InterPro" id="IPR048749">
    <property type="entry name" value="SLX1_C"/>
</dbReference>
<dbReference type="CDD" id="cd10455">
    <property type="entry name" value="GIY-YIG_SLX1"/>
    <property type="match status" value="1"/>
</dbReference>
<dbReference type="PANTHER" id="PTHR20208">
    <property type="entry name" value="STRUCTURE-SPECIFIC ENDONUCLEASE SUBUNIT SLX1"/>
    <property type="match status" value="1"/>
</dbReference>
<dbReference type="InterPro" id="IPR000305">
    <property type="entry name" value="GIY-YIG_endonuc"/>
</dbReference>
<comment type="subunit">
    <text evidence="8">Forms a heterodimer with SLX4.</text>
</comment>
<feature type="region of interest" description="Disordered" evidence="10">
    <location>
        <begin position="363"/>
        <end position="398"/>
    </location>
</feature>
<comment type="cofactor">
    <cofactor evidence="8">
        <name>a divalent metal cation</name>
        <dbReference type="ChEBI" id="CHEBI:60240"/>
    </cofactor>
</comment>
<feature type="domain" description="GIY-YIG" evidence="12">
    <location>
        <begin position="8"/>
        <end position="90"/>
    </location>
</feature>
<dbReference type="Pfam" id="PF21202">
    <property type="entry name" value="SLX1_C"/>
    <property type="match status" value="1"/>
</dbReference>
<comment type="function">
    <text evidence="8">Catalytic subunit of the SLX1-SLX4 structure-specific endonuclease that resolves DNA secondary structures generated during DNA repair and recombination. Has endonuclease activity towards branched DNA substrates, introducing single-strand cuts in duplex DNA close to junctions with ss-DNA.</text>
</comment>
<evidence type="ECO:0000259" key="12">
    <source>
        <dbReference type="PROSITE" id="PS50164"/>
    </source>
</evidence>
<dbReference type="SUPFAM" id="SSF82771">
    <property type="entry name" value="GIY-YIG endonuclease"/>
    <property type="match status" value="1"/>
</dbReference>
<dbReference type="SUPFAM" id="SSF57850">
    <property type="entry name" value="RING/U-box"/>
    <property type="match status" value="1"/>
</dbReference>
<comment type="similarity">
    <text evidence="8">Belongs to the SLX1 family.</text>
</comment>
<feature type="region of interest" description="Disordered" evidence="10">
    <location>
        <begin position="173"/>
        <end position="207"/>
    </location>
</feature>
<keyword evidence="9" id="KW-0862">Zinc</keyword>
<dbReference type="Pfam" id="PF01541">
    <property type="entry name" value="GIY-YIG"/>
    <property type="match status" value="1"/>
</dbReference>
<dbReference type="PROSITE" id="PS50164">
    <property type="entry name" value="GIY_YIG"/>
    <property type="match status" value="1"/>
</dbReference>
<dbReference type="HAMAP" id="MF_03100">
    <property type="entry name" value="Endonuc_su_Slx1"/>
    <property type="match status" value="1"/>
</dbReference>
<feature type="compositionally biased region" description="Basic residues" evidence="10">
    <location>
        <begin position="386"/>
        <end position="398"/>
    </location>
</feature>
<organism evidence="13 14">
    <name type="scientific">Choiromyces venosus 120613-1</name>
    <dbReference type="NCBI Taxonomy" id="1336337"/>
    <lineage>
        <taxon>Eukaryota</taxon>
        <taxon>Fungi</taxon>
        <taxon>Dikarya</taxon>
        <taxon>Ascomycota</taxon>
        <taxon>Pezizomycotina</taxon>
        <taxon>Pezizomycetes</taxon>
        <taxon>Pezizales</taxon>
        <taxon>Tuberaceae</taxon>
        <taxon>Choiromyces</taxon>
    </lineage>
</organism>
<sequence>MEPVEIPAFYCVYLLRSTINPRAFYIGSTPDPRRRLAQHNGERIGGAVRTSRPSLRPWEMTCIVSGFTSSVAALQFEWAWQNPDRTSKIKDSQRISKSIRKTTKLGRTKIVTPRMGAKALLANLHLLLHVPAFVRWPLSVRFFVEDLYPVWQAYCRTISGPLKAIEVTLDLRKSEQSRRSPSPPPPLGRRRAGSHSKKYLPTGEGGLQGLEITNDHYLDRHVQKSRDLLRDEDIKCGLCAQGFVHDGGATAVVCPHAFCNHVAHLQCLSRVFLETDVQYAVLPTEGVCPECRKPTKWVDLVRELSSRTRRKSEVVKTKKSIGAAGTVAGEEGEEGEAEDADMELMLSDSDAGFYEIISQISDSGSSLSVTDSDSAASVHSLGSAGKSKKKKSKKNRRT</sequence>
<dbReference type="GO" id="GO:0033557">
    <property type="term" value="C:Slx1-Slx4 complex"/>
    <property type="evidence" value="ECO:0007669"/>
    <property type="project" value="UniProtKB-UniRule"/>
</dbReference>
<evidence type="ECO:0000256" key="6">
    <source>
        <dbReference type="ARBA" id="ARBA00023204"/>
    </source>
</evidence>
<keyword evidence="1 8" id="KW-0540">Nuclease</keyword>
<dbReference type="EMBL" id="ML120361">
    <property type="protein sequence ID" value="RPB03660.1"/>
    <property type="molecule type" value="Genomic_DNA"/>
</dbReference>
<comment type="caution">
    <text evidence="8">Lacks conserved residue(s) required for the propagation of feature annotation.</text>
</comment>
<evidence type="ECO:0000313" key="14">
    <source>
        <dbReference type="Proteomes" id="UP000276215"/>
    </source>
</evidence>
<dbReference type="Gene3D" id="3.30.40.10">
    <property type="entry name" value="Zinc/RING finger domain, C3HC4 (zinc finger)"/>
    <property type="match status" value="1"/>
</dbReference>
<dbReference type="PANTHER" id="PTHR20208:SF10">
    <property type="entry name" value="STRUCTURE-SPECIFIC ENDONUCLEASE SUBUNIT SLX1"/>
    <property type="match status" value="1"/>
</dbReference>
<evidence type="ECO:0000256" key="9">
    <source>
        <dbReference type="PROSITE-ProRule" id="PRU00175"/>
    </source>
</evidence>
<evidence type="ECO:0000256" key="1">
    <source>
        <dbReference type="ARBA" id="ARBA00022722"/>
    </source>
</evidence>
<keyword evidence="6 8" id="KW-0234">DNA repair</keyword>
<evidence type="ECO:0000313" key="13">
    <source>
        <dbReference type="EMBL" id="RPB03660.1"/>
    </source>
</evidence>
<feature type="compositionally biased region" description="Acidic residues" evidence="10">
    <location>
        <begin position="330"/>
        <end position="339"/>
    </location>
</feature>
<evidence type="ECO:0000256" key="8">
    <source>
        <dbReference type="HAMAP-Rule" id="MF_03100"/>
    </source>
</evidence>
<evidence type="ECO:0000256" key="5">
    <source>
        <dbReference type="ARBA" id="ARBA00023172"/>
    </source>
</evidence>
<feature type="region of interest" description="Disordered" evidence="10">
    <location>
        <begin position="320"/>
        <end position="339"/>
    </location>
</feature>
<dbReference type="GO" id="GO:0000724">
    <property type="term" value="P:double-strand break repair via homologous recombination"/>
    <property type="evidence" value="ECO:0007669"/>
    <property type="project" value="TreeGrafter"/>
</dbReference>
<dbReference type="PROSITE" id="PS50089">
    <property type="entry name" value="ZF_RING_2"/>
    <property type="match status" value="1"/>
</dbReference>
<dbReference type="InterPro" id="IPR035901">
    <property type="entry name" value="GIY-YIG_endonuc_sf"/>
</dbReference>
<dbReference type="GO" id="GO:0008270">
    <property type="term" value="F:zinc ion binding"/>
    <property type="evidence" value="ECO:0007669"/>
    <property type="project" value="UniProtKB-KW"/>
</dbReference>
<dbReference type="AlphaFoldDB" id="A0A3N4JZ56"/>
<comment type="subcellular location">
    <subcellularLocation>
        <location evidence="8">Nucleus</location>
    </subcellularLocation>
</comment>
<feature type="domain" description="RING-type" evidence="11">
    <location>
        <begin position="236"/>
        <end position="292"/>
    </location>
</feature>
<dbReference type="Gene3D" id="3.40.1440.10">
    <property type="entry name" value="GIY-YIG endonuclease"/>
    <property type="match status" value="1"/>
</dbReference>
<dbReference type="InterPro" id="IPR050381">
    <property type="entry name" value="SLX1_endonuclease"/>
</dbReference>
<dbReference type="STRING" id="1336337.A0A3N4JZ56"/>
<gene>
    <name evidence="13" type="ORF">L873DRAFT_1669228</name>
</gene>
<evidence type="ECO:0000256" key="2">
    <source>
        <dbReference type="ARBA" id="ARBA00022759"/>
    </source>
</evidence>
<evidence type="ECO:0000256" key="7">
    <source>
        <dbReference type="ARBA" id="ARBA00023242"/>
    </source>
</evidence>
<evidence type="ECO:0000256" key="10">
    <source>
        <dbReference type="SAM" id="MobiDB-lite"/>
    </source>
</evidence>
<protein>
    <submittedName>
        <fullName evidence="13">Uncharacterized protein</fullName>
    </submittedName>
</protein>
<keyword evidence="5 8" id="KW-0233">DNA recombination</keyword>
<keyword evidence="9" id="KW-0863">Zinc-finger</keyword>